<keyword evidence="3" id="KW-0695">RNA-directed DNA polymerase</keyword>
<name>A0A484SXX1_9ZZZZ</name>
<organism evidence="3">
    <name type="scientific">plant metagenome</name>
    <dbReference type="NCBI Taxonomy" id="1297885"/>
    <lineage>
        <taxon>unclassified sequences</taxon>
        <taxon>metagenomes</taxon>
        <taxon>organismal metagenomes</taxon>
    </lineage>
</organism>
<dbReference type="EMBL" id="CAADII010000011">
    <property type="protein sequence ID" value="VFR53404.1"/>
    <property type="molecule type" value="Genomic_DNA"/>
</dbReference>
<dbReference type="CDD" id="cd01651">
    <property type="entry name" value="RT_G2_intron"/>
    <property type="match status" value="1"/>
</dbReference>
<dbReference type="AlphaFoldDB" id="A0A484SXX1"/>
<protein>
    <submittedName>
        <fullName evidence="3">Retron-type RNA-directed DNA polymerase</fullName>
        <ecNumber evidence="3">2.7.7.49</ecNumber>
    </submittedName>
</protein>
<evidence type="ECO:0000313" key="4">
    <source>
        <dbReference type="EMBL" id="VFR93915.1"/>
    </source>
</evidence>
<evidence type="ECO:0000313" key="5">
    <source>
        <dbReference type="EMBL" id="VFS23205.1"/>
    </source>
</evidence>
<dbReference type="PANTHER" id="PTHR34047">
    <property type="entry name" value="NUCLEAR INTRON MATURASE 1, MITOCHONDRIAL-RELATED"/>
    <property type="match status" value="1"/>
</dbReference>
<dbReference type="InterPro" id="IPR000477">
    <property type="entry name" value="RT_dom"/>
</dbReference>
<dbReference type="InterPro" id="IPR051083">
    <property type="entry name" value="GrpII_Intron_Splice-Mob/Def"/>
</dbReference>
<keyword evidence="3" id="KW-0808">Transferase</keyword>
<evidence type="ECO:0000259" key="1">
    <source>
        <dbReference type="PROSITE" id="PS50878"/>
    </source>
</evidence>
<accession>A0A484SXX1</accession>
<dbReference type="SMART" id="SM00507">
    <property type="entry name" value="HNHc"/>
    <property type="match status" value="1"/>
</dbReference>
<dbReference type="InterPro" id="IPR043502">
    <property type="entry name" value="DNA/RNA_pol_sf"/>
</dbReference>
<dbReference type="Pfam" id="PF21368">
    <property type="entry name" value="AI2M-like_HNH"/>
    <property type="match status" value="1"/>
</dbReference>
<dbReference type="GO" id="GO:0006397">
    <property type="term" value="P:mRNA processing"/>
    <property type="evidence" value="ECO:0007669"/>
    <property type="project" value="InterPro"/>
</dbReference>
<evidence type="ECO:0000313" key="2">
    <source>
        <dbReference type="EMBL" id="VFR53404.1"/>
    </source>
</evidence>
<evidence type="ECO:0000313" key="3">
    <source>
        <dbReference type="EMBL" id="VFR66597.1"/>
    </source>
</evidence>
<dbReference type="InterPro" id="IPR024937">
    <property type="entry name" value="Domain_X"/>
</dbReference>
<dbReference type="GO" id="GO:0003964">
    <property type="term" value="F:RNA-directed DNA polymerase activity"/>
    <property type="evidence" value="ECO:0007669"/>
    <property type="project" value="UniProtKB-KW"/>
</dbReference>
<dbReference type="Pfam" id="PF01348">
    <property type="entry name" value="Intron_maturas2"/>
    <property type="match status" value="1"/>
</dbReference>
<dbReference type="PANTHER" id="PTHR34047:SF8">
    <property type="entry name" value="PROTEIN YKFC"/>
    <property type="match status" value="1"/>
</dbReference>
<dbReference type="InterPro" id="IPR049030">
    <property type="entry name" value="AI2M-like_HNH"/>
</dbReference>
<dbReference type="PROSITE" id="PS50878">
    <property type="entry name" value="RT_POL"/>
    <property type="match status" value="1"/>
</dbReference>
<dbReference type="GO" id="GO:0005739">
    <property type="term" value="C:mitochondrion"/>
    <property type="evidence" value="ECO:0007669"/>
    <property type="project" value="UniProtKB-ARBA"/>
</dbReference>
<gene>
    <name evidence="2" type="ORF">BRI6_4747</name>
    <name evidence="3" type="ORF">BRI9_4750</name>
    <name evidence="4" type="ORF">IVO3_4746</name>
    <name evidence="5" type="ORF">RAN7_4763</name>
</gene>
<dbReference type="EMBL" id="CAADIK010000013">
    <property type="protein sequence ID" value="VFR66597.1"/>
    <property type="molecule type" value="Genomic_DNA"/>
</dbReference>
<dbReference type="Pfam" id="PF00078">
    <property type="entry name" value="RVT_1"/>
    <property type="match status" value="1"/>
</dbReference>
<dbReference type="EMBL" id="CAADIZ010000020">
    <property type="protein sequence ID" value="VFS23205.1"/>
    <property type="molecule type" value="Genomic_DNA"/>
</dbReference>
<dbReference type="SUPFAM" id="SSF56672">
    <property type="entry name" value="DNA/RNA polymerases"/>
    <property type="match status" value="1"/>
</dbReference>
<keyword evidence="3" id="KW-0548">Nucleotidyltransferase</keyword>
<dbReference type="EC" id="2.7.7.49" evidence="3"/>
<dbReference type="EMBL" id="CAADIP010000036">
    <property type="protein sequence ID" value="VFR93915.1"/>
    <property type="molecule type" value="Genomic_DNA"/>
</dbReference>
<reference evidence="3" key="1">
    <citation type="submission" date="2019-03" db="EMBL/GenBank/DDBJ databases">
        <authorList>
            <person name="Danneels B."/>
        </authorList>
    </citation>
    <scope>NUCLEOTIDE SEQUENCE</scope>
</reference>
<dbReference type="InterPro" id="IPR003615">
    <property type="entry name" value="HNH_nuc"/>
</dbReference>
<sequence length="677" mass="77005">MRDRLNRSQDLHGDGVFVLPDVASVMGVAGRSSKRHRHGYKRVAMRVKGPLSGGEGRQLICNQLIEKEVVLMLTDTTNRRVDALGILSQQGKRINGLSRLMENPILWKQAYVNIYANAGATTAGVDGFSLDGMSYERLAGLMAAVKSGNYRFKPVRRVLIPKSNGKTRPLGIPTGDDKLVQEVVRMLLVKIYEPVFSDDSHGFRNGRSCHTALMQVRQKWTGMKWIVNMDIKGFFDNIDHEVLVDVLAKRIDDKRFLGLIRSMLKAGYMEDWKFHDTFSGTPQGGVVSPVLANIYLHELDEYVAGVKAEFNRGNRRAPNREYKLISGAIERLMKRIDAYKTDGDTPKVEEAKRELAELYLRRKALSSSDPMDANYRRLVYVRYADDFLIGIIGNRDEAVSVMQRVAGFISDKLHLEIAEEKSGVVHASDGVRFLGYDVRTYSGDRNVRTVRSGRSITARSVSERMQLHVPAEKLRSFCQRKGYGVYDAHTPTHRNELISLSEAEIVQTYNTEMRGLANYYGLANSVSRVLNKLHHLWLTSLWKTLAAKRRSTVTKVARSMKRQGGYALVVRGNPDSHTFPIYSLKDIRKEPVTFQSIDLPPKTWVFTHSRSELIQRIEARKCEYCGTTEGSFQVHHIRKLKDVDKGKYFWQQVMSWRRRKTLVLCVPCHQKLHAGVL</sequence>
<feature type="domain" description="Reverse transcriptase" evidence="1">
    <location>
        <begin position="141"/>
        <end position="438"/>
    </location>
</feature>
<dbReference type="CDD" id="cd00085">
    <property type="entry name" value="HNHc"/>
    <property type="match status" value="1"/>
</dbReference>
<proteinExistence type="predicted"/>